<evidence type="ECO:0000256" key="2">
    <source>
        <dbReference type="SAM" id="Phobius"/>
    </source>
</evidence>
<name>A0ABV1EZ23_9BACI</name>
<dbReference type="Pfam" id="PF11772">
    <property type="entry name" value="EpuA"/>
    <property type="match status" value="1"/>
</dbReference>
<keyword evidence="2" id="KW-0812">Transmembrane</keyword>
<feature type="transmembrane region" description="Helical" evidence="2">
    <location>
        <begin position="44"/>
        <end position="70"/>
    </location>
</feature>
<feature type="region of interest" description="Disordered" evidence="1">
    <location>
        <begin position="1"/>
        <end position="34"/>
    </location>
</feature>
<keyword evidence="3" id="KW-0240">DNA-directed RNA polymerase</keyword>
<evidence type="ECO:0000256" key="1">
    <source>
        <dbReference type="SAM" id="MobiDB-lite"/>
    </source>
</evidence>
<sequence length="94" mass="10700">MALNSSSQEMVKTREQVKELRKEKKNSEENASPKRQVRVRLFPIWLRIIAIILIMVVSVLAGALVGYSVMGDGKASDTFKKETWTHIVNLINEE</sequence>
<keyword evidence="2" id="KW-0472">Membrane</keyword>
<keyword evidence="3" id="KW-0804">Transcription</keyword>
<comment type="caution">
    <text evidence="3">The sequence shown here is derived from an EMBL/GenBank/DDBJ whole genome shotgun (WGS) entry which is preliminary data.</text>
</comment>
<protein>
    <submittedName>
        <fullName evidence="3">DNA-directed RNA polymerase subunit beta</fullName>
    </submittedName>
</protein>
<feature type="compositionally biased region" description="Polar residues" evidence="1">
    <location>
        <begin position="1"/>
        <end position="10"/>
    </location>
</feature>
<keyword evidence="4" id="KW-1185">Reference proteome</keyword>
<evidence type="ECO:0000313" key="4">
    <source>
        <dbReference type="Proteomes" id="UP001465426"/>
    </source>
</evidence>
<dbReference type="Proteomes" id="UP001465426">
    <property type="component" value="Unassembled WGS sequence"/>
</dbReference>
<dbReference type="RefSeq" id="WP_235251348.1">
    <property type="nucleotide sequence ID" value="NZ_JBBMFN010000025.1"/>
</dbReference>
<gene>
    <name evidence="3" type="ORF">WMO63_11740</name>
</gene>
<proteinExistence type="predicted"/>
<dbReference type="InterPro" id="IPR024596">
    <property type="entry name" value="RNApol_su_b/EpuA"/>
</dbReference>
<keyword evidence="2" id="KW-1133">Transmembrane helix</keyword>
<feature type="compositionally biased region" description="Basic and acidic residues" evidence="1">
    <location>
        <begin position="11"/>
        <end position="32"/>
    </location>
</feature>
<evidence type="ECO:0000313" key="3">
    <source>
        <dbReference type="EMBL" id="MEQ2466338.1"/>
    </source>
</evidence>
<dbReference type="GO" id="GO:0000428">
    <property type="term" value="C:DNA-directed RNA polymerase complex"/>
    <property type="evidence" value="ECO:0007669"/>
    <property type="project" value="UniProtKB-KW"/>
</dbReference>
<reference evidence="3 4" key="1">
    <citation type="submission" date="2024-03" db="EMBL/GenBank/DDBJ databases">
        <title>Human intestinal bacterial collection.</title>
        <authorList>
            <person name="Pauvert C."/>
            <person name="Hitch T.C.A."/>
            <person name="Clavel T."/>
        </authorList>
    </citation>
    <scope>NUCLEOTIDE SEQUENCE [LARGE SCALE GENOMIC DNA]</scope>
    <source>
        <strain evidence="3 4">CLA-SR-H024</strain>
    </source>
</reference>
<dbReference type="EMBL" id="JBBMFN010000025">
    <property type="protein sequence ID" value="MEQ2466338.1"/>
    <property type="molecule type" value="Genomic_DNA"/>
</dbReference>
<organism evidence="3 4">
    <name type="scientific">Niallia hominis</name>
    <dbReference type="NCBI Taxonomy" id="3133173"/>
    <lineage>
        <taxon>Bacteria</taxon>
        <taxon>Bacillati</taxon>
        <taxon>Bacillota</taxon>
        <taxon>Bacilli</taxon>
        <taxon>Bacillales</taxon>
        <taxon>Bacillaceae</taxon>
        <taxon>Niallia</taxon>
    </lineage>
</organism>
<accession>A0ABV1EZ23</accession>